<evidence type="ECO:0000256" key="5">
    <source>
        <dbReference type="ARBA" id="ARBA00023136"/>
    </source>
</evidence>
<evidence type="ECO:0000313" key="9">
    <source>
        <dbReference type="EMBL" id="KLT73011.1"/>
    </source>
</evidence>
<comment type="caution">
    <text evidence="9">The sequence shown here is derived from an EMBL/GenBank/DDBJ whole genome shotgun (WGS) entry which is preliminary data.</text>
</comment>
<evidence type="ECO:0000256" key="1">
    <source>
        <dbReference type="ARBA" id="ARBA00004370"/>
    </source>
</evidence>
<keyword evidence="7 8" id="KW-0066">ATP synthesis</keyword>
<dbReference type="AlphaFoldDB" id="A0A0J0YSB5"/>
<keyword evidence="4 8" id="KW-0406">Ion transport</keyword>
<evidence type="ECO:0000256" key="7">
    <source>
        <dbReference type="ARBA" id="ARBA00023310"/>
    </source>
</evidence>
<dbReference type="PRINTS" id="PR00125">
    <property type="entry name" value="ATPASEDELTA"/>
</dbReference>
<reference evidence="9 10" key="1">
    <citation type="submission" date="2014-11" db="EMBL/GenBank/DDBJ databases">
        <title>Genome of a novel goose pathogen.</title>
        <authorList>
            <person name="Hansen C.M."/>
            <person name="Hueffer K."/>
            <person name="Choi S.C."/>
        </authorList>
    </citation>
    <scope>NUCLEOTIDE SEQUENCE [LARGE SCALE GENOMIC DNA]</scope>
    <source>
        <strain evidence="9 10">KH1503</strain>
    </source>
</reference>
<name>A0A0J0YSB5_9NEIS</name>
<keyword evidence="3 8" id="KW-0375">Hydrogen ion transport</keyword>
<dbReference type="InterPro" id="IPR000711">
    <property type="entry name" value="ATPase_OSCP/dsu"/>
</dbReference>
<gene>
    <name evidence="8" type="primary">atpH</name>
    <name evidence="9" type="ORF">PL75_04860</name>
</gene>
<dbReference type="Proteomes" id="UP000036027">
    <property type="component" value="Unassembled WGS sequence"/>
</dbReference>
<dbReference type="STRING" id="1470200.PL75_04860"/>
<comment type="subcellular location">
    <subcellularLocation>
        <location evidence="8">Cell membrane</location>
        <topology evidence="8">Peripheral membrane protein</topology>
    </subcellularLocation>
    <subcellularLocation>
        <location evidence="1">Membrane</location>
    </subcellularLocation>
</comment>
<sequence length="177" mass="19371">MAEFATIARPYAKALFGLAQEKNQIESWLGGLEQLATIVQQPKVAALIEQPEQSSAEKAATLIQLVGITDTGLENFLAVLAEQKRLQVLPEIYAQYQDLTLALNRTKRAIIYSAYPLEAQQLAELTADLQQRFNTALEVGTEVDPELIGGVKVEIGDQVLDLSLQGKLQALYAAMTN</sequence>
<protein>
    <recommendedName>
        <fullName evidence="8">ATP synthase subunit delta</fullName>
    </recommendedName>
    <alternativeName>
        <fullName evidence="8">ATP synthase F(1) sector subunit delta</fullName>
    </alternativeName>
    <alternativeName>
        <fullName evidence="8">F-type ATPase subunit delta</fullName>
        <shortName evidence="8">F-ATPase subunit delta</shortName>
    </alternativeName>
</protein>
<comment type="similarity">
    <text evidence="8">Belongs to the ATPase delta chain family.</text>
</comment>
<evidence type="ECO:0000256" key="6">
    <source>
        <dbReference type="ARBA" id="ARBA00023196"/>
    </source>
</evidence>
<dbReference type="NCBIfam" id="NF004402">
    <property type="entry name" value="PRK05758.2-2"/>
    <property type="match status" value="1"/>
</dbReference>
<keyword evidence="5 8" id="KW-0472">Membrane</keyword>
<dbReference type="PANTHER" id="PTHR11910">
    <property type="entry name" value="ATP SYNTHASE DELTA CHAIN"/>
    <property type="match status" value="1"/>
</dbReference>
<dbReference type="PATRIC" id="fig|1470200.3.peg.2133"/>
<comment type="function">
    <text evidence="8">F(1)F(0) ATP synthase produces ATP from ADP in the presence of a proton or sodium gradient. F-type ATPases consist of two structural domains, F(1) containing the extramembraneous catalytic core and F(0) containing the membrane proton channel, linked together by a central stalk and a peripheral stalk. During catalysis, ATP synthesis in the catalytic domain of F(1) is coupled via a rotary mechanism of the central stalk subunits to proton translocation.</text>
</comment>
<dbReference type="HAMAP" id="MF_01416">
    <property type="entry name" value="ATP_synth_delta_bact"/>
    <property type="match status" value="1"/>
</dbReference>
<dbReference type="PROSITE" id="PS00389">
    <property type="entry name" value="ATPASE_DELTA"/>
    <property type="match status" value="1"/>
</dbReference>
<dbReference type="GO" id="GO:0005886">
    <property type="term" value="C:plasma membrane"/>
    <property type="evidence" value="ECO:0007669"/>
    <property type="project" value="UniProtKB-SubCell"/>
</dbReference>
<dbReference type="GO" id="GO:0045259">
    <property type="term" value="C:proton-transporting ATP synthase complex"/>
    <property type="evidence" value="ECO:0007669"/>
    <property type="project" value="UniProtKB-KW"/>
</dbReference>
<dbReference type="RefSeq" id="WP_047760802.1">
    <property type="nucleotide sequence ID" value="NZ_CP091510.1"/>
</dbReference>
<dbReference type="Pfam" id="PF00213">
    <property type="entry name" value="OSCP"/>
    <property type="match status" value="1"/>
</dbReference>
<organism evidence="9 10">
    <name type="scientific">Neisseria arctica</name>
    <dbReference type="NCBI Taxonomy" id="1470200"/>
    <lineage>
        <taxon>Bacteria</taxon>
        <taxon>Pseudomonadati</taxon>
        <taxon>Pseudomonadota</taxon>
        <taxon>Betaproteobacteria</taxon>
        <taxon>Neisseriales</taxon>
        <taxon>Neisseriaceae</taxon>
        <taxon>Neisseria</taxon>
    </lineage>
</organism>
<comment type="function">
    <text evidence="8">This protein is part of the stalk that links CF(0) to CF(1). It either transmits conformational changes from CF(0) to CF(1) or is implicated in proton conduction.</text>
</comment>
<dbReference type="NCBIfam" id="TIGR01145">
    <property type="entry name" value="ATP_synt_delta"/>
    <property type="match status" value="1"/>
</dbReference>
<dbReference type="SUPFAM" id="SSF47928">
    <property type="entry name" value="N-terminal domain of the delta subunit of the F1F0-ATP synthase"/>
    <property type="match status" value="1"/>
</dbReference>
<dbReference type="GO" id="GO:0046933">
    <property type="term" value="F:proton-transporting ATP synthase activity, rotational mechanism"/>
    <property type="evidence" value="ECO:0007669"/>
    <property type="project" value="UniProtKB-UniRule"/>
</dbReference>
<keyword evidence="8" id="KW-1003">Cell membrane</keyword>
<keyword evidence="2 8" id="KW-0813">Transport</keyword>
<dbReference type="InterPro" id="IPR020781">
    <property type="entry name" value="ATPase_OSCP/d_CS"/>
</dbReference>
<dbReference type="InterPro" id="IPR026015">
    <property type="entry name" value="ATP_synth_OSCP/delta_N_sf"/>
</dbReference>
<dbReference type="OrthoDB" id="9816221at2"/>
<proteinExistence type="inferred from homology"/>
<dbReference type="Gene3D" id="1.10.520.20">
    <property type="entry name" value="N-terminal domain of the delta subunit of the F1F0-ATP synthase"/>
    <property type="match status" value="1"/>
</dbReference>
<keyword evidence="10" id="KW-1185">Reference proteome</keyword>
<evidence type="ECO:0000256" key="8">
    <source>
        <dbReference type="HAMAP-Rule" id="MF_01416"/>
    </source>
</evidence>
<evidence type="ECO:0000256" key="3">
    <source>
        <dbReference type="ARBA" id="ARBA00022781"/>
    </source>
</evidence>
<evidence type="ECO:0000256" key="2">
    <source>
        <dbReference type="ARBA" id="ARBA00022448"/>
    </source>
</evidence>
<evidence type="ECO:0000256" key="4">
    <source>
        <dbReference type="ARBA" id="ARBA00023065"/>
    </source>
</evidence>
<accession>A0A0J0YSB5</accession>
<keyword evidence="6 8" id="KW-0139">CF(1)</keyword>
<evidence type="ECO:0000313" key="10">
    <source>
        <dbReference type="Proteomes" id="UP000036027"/>
    </source>
</evidence>
<dbReference type="EMBL" id="JTDO01000006">
    <property type="protein sequence ID" value="KLT73011.1"/>
    <property type="molecule type" value="Genomic_DNA"/>
</dbReference>